<dbReference type="Pfam" id="PF13778">
    <property type="entry name" value="DUF4174"/>
    <property type="match status" value="1"/>
</dbReference>
<protein>
    <submittedName>
        <fullName evidence="4">DUF4174 domain-containing protein</fullName>
    </submittedName>
</protein>
<evidence type="ECO:0000256" key="2">
    <source>
        <dbReference type="SAM" id="SignalP"/>
    </source>
</evidence>
<feature type="signal peptide" evidence="2">
    <location>
        <begin position="1"/>
        <end position="18"/>
    </location>
</feature>
<evidence type="ECO:0000256" key="1">
    <source>
        <dbReference type="ARBA" id="ARBA00022729"/>
    </source>
</evidence>
<proteinExistence type="predicted"/>
<accession>A0ABS7EL75</accession>
<feature type="domain" description="DUF4174" evidence="3">
    <location>
        <begin position="23"/>
        <end position="132"/>
    </location>
</feature>
<dbReference type="InterPro" id="IPR025232">
    <property type="entry name" value="DUF4174"/>
</dbReference>
<sequence length="138" mass="15669">MIRILALCALLVNSNADAKLVSLEQLQWQNRIILVQCDSVQCQHASTQQLEQAELAVQDRHIVWFVTTSEHISTNALAPLSEQLQTVLRSNTLARPQTLLIGKDGAIKRRDKVLQLQVLLKQIDRMPMRQAEIAWHSI</sequence>
<reference evidence="4" key="1">
    <citation type="submission" date="2021-07" db="EMBL/GenBank/DDBJ databases">
        <title>Neiella marina sp. nov., isolated from the intestinal content of sea cucumber Apostichopus japonicus.</title>
        <authorList>
            <person name="Bai X."/>
        </authorList>
    </citation>
    <scope>NUCLEOTIDE SEQUENCE</scope>
    <source>
        <strain evidence="4">126</strain>
    </source>
</reference>
<feature type="chain" id="PRO_5046624987" evidence="2">
    <location>
        <begin position="19"/>
        <end position="138"/>
    </location>
</feature>
<name>A0ABS7EL75_9GAMM</name>
<keyword evidence="5" id="KW-1185">Reference proteome</keyword>
<dbReference type="EMBL" id="JAHZSS010000026">
    <property type="protein sequence ID" value="MBW8192638.1"/>
    <property type="molecule type" value="Genomic_DNA"/>
</dbReference>
<evidence type="ECO:0000313" key="5">
    <source>
        <dbReference type="Proteomes" id="UP001166251"/>
    </source>
</evidence>
<organism evidence="4 5">
    <name type="scientific">Neiella holothuriorum</name>
    <dbReference type="NCBI Taxonomy" id="2870530"/>
    <lineage>
        <taxon>Bacteria</taxon>
        <taxon>Pseudomonadati</taxon>
        <taxon>Pseudomonadota</taxon>
        <taxon>Gammaproteobacteria</taxon>
        <taxon>Alteromonadales</taxon>
        <taxon>Echinimonadaceae</taxon>
        <taxon>Neiella</taxon>
    </lineage>
</organism>
<gene>
    <name evidence="4" type="ORF">K0504_16490</name>
</gene>
<evidence type="ECO:0000259" key="3">
    <source>
        <dbReference type="Pfam" id="PF13778"/>
    </source>
</evidence>
<dbReference type="Proteomes" id="UP001166251">
    <property type="component" value="Unassembled WGS sequence"/>
</dbReference>
<dbReference type="RefSeq" id="WP_220105261.1">
    <property type="nucleotide sequence ID" value="NZ_JAHZSS010000026.1"/>
</dbReference>
<evidence type="ECO:0000313" key="4">
    <source>
        <dbReference type="EMBL" id="MBW8192638.1"/>
    </source>
</evidence>
<comment type="caution">
    <text evidence="4">The sequence shown here is derived from an EMBL/GenBank/DDBJ whole genome shotgun (WGS) entry which is preliminary data.</text>
</comment>
<keyword evidence="1 2" id="KW-0732">Signal</keyword>